<dbReference type="NCBIfam" id="TIGR00611">
    <property type="entry name" value="recf"/>
    <property type="match status" value="1"/>
</dbReference>
<reference evidence="15" key="1">
    <citation type="submission" date="2020-04" db="EMBL/GenBank/DDBJ databases">
        <title>Deep metagenomics examines the oral microbiome during advanced dental caries in children, revealing novel taxa and co-occurrences with host molecules.</title>
        <authorList>
            <person name="Baker J.L."/>
            <person name="Morton J.T."/>
            <person name="Dinis M."/>
            <person name="Alvarez R."/>
            <person name="Tran N.C."/>
            <person name="Knight R."/>
            <person name="Edlund A."/>
        </authorList>
    </citation>
    <scope>NUCLEOTIDE SEQUENCE</scope>
    <source>
        <strain evidence="15">JCVI_32_bin.14</strain>
    </source>
</reference>
<dbReference type="PANTHER" id="PTHR32182">
    <property type="entry name" value="DNA REPLICATION AND REPAIR PROTEIN RECF"/>
    <property type="match status" value="1"/>
</dbReference>
<dbReference type="InterPro" id="IPR018078">
    <property type="entry name" value="DNA-binding_RecF_CS"/>
</dbReference>
<keyword evidence="8 12" id="KW-0067">ATP-binding</keyword>
<evidence type="ECO:0000256" key="7">
    <source>
        <dbReference type="ARBA" id="ARBA00022763"/>
    </source>
</evidence>
<dbReference type="GO" id="GO:0006260">
    <property type="term" value="P:DNA replication"/>
    <property type="evidence" value="ECO:0007669"/>
    <property type="project" value="UniProtKB-UniRule"/>
</dbReference>
<evidence type="ECO:0000256" key="8">
    <source>
        <dbReference type="ARBA" id="ARBA00022840"/>
    </source>
</evidence>
<dbReference type="GO" id="GO:0003697">
    <property type="term" value="F:single-stranded DNA binding"/>
    <property type="evidence" value="ECO:0007669"/>
    <property type="project" value="UniProtKB-UniRule"/>
</dbReference>
<evidence type="ECO:0000256" key="11">
    <source>
        <dbReference type="ARBA" id="ARBA00023236"/>
    </source>
</evidence>
<dbReference type="Pfam" id="PF02463">
    <property type="entry name" value="SMC_N"/>
    <property type="match status" value="1"/>
</dbReference>
<evidence type="ECO:0000256" key="9">
    <source>
        <dbReference type="ARBA" id="ARBA00023125"/>
    </source>
</evidence>
<dbReference type="Gene3D" id="3.40.50.300">
    <property type="entry name" value="P-loop containing nucleotide triphosphate hydrolases"/>
    <property type="match status" value="1"/>
</dbReference>
<evidence type="ECO:0000256" key="10">
    <source>
        <dbReference type="ARBA" id="ARBA00023204"/>
    </source>
</evidence>
<dbReference type="SUPFAM" id="SSF52540">
    <property type="entry name" value="P-loop containing nucleoside triphosphate hydrolases"/>
    <property type="match status" value="1"/>
</dbReference>
<keyword evidence="4 12" id="KW-0963">Cytoplasm</keyword>
<dbReference type="PROSITE" id="PS00618">
    <property type="entry name" value="RECF_2"/>
    <property type="match status" value="1"/>
</dbReference>
<evidence type="ECO:0000256" key="5">
    <source>
        <dbReference type="ARBA" id="ARBA00022705"/>
    </source>
</evidence>
<dbReference type="EMBL" id="JABZMK010000055">
    <property type="protein sequence ID" value="MBF1129802.1"/>
    <property type="molecule type" value="Genomic_DNA"/>
</dbReference>
<dbReference type="InterPro" id="IPR001238">
    <property type="entry name" value="DNA-binding_RecF"/>
</dbReference>
<evidence type="ECO:0000256" key="2">
    <source>
        <dbReference type="ARBA" id="ARBA00008016"/>
    </source>
</evidence>
<dbReference type="HAMAP" id="MF_00365">
    <property type="entry name" value="RecF"/>
    <property type="match status" value="1"/>
</dbReference>
<feature type="domain" description="RecF/RecN/SMC N-terminal" evidence="14">
    <location>
        <begin position="10"/>
        <end position="343"/>
    </location>
</feature>
<dbReference type="PANTHER" id="PTHR32182:SF0">
    <property type="entry name" value="DNA REPLICATION AND REPAIR PROTEIN RECF"/>
    <property type="match status" value="1"/>
</dbReference>
<evidence type="ECO:0000256" key="3">
    <source>
        <dbReference type="ARBA" id="ARBA00020170"/>
    </source>
</evidence>
<comment type="subcellular location">
    <subcellularLocation>
        <location evidence="1 12 13">Cytoplasm</location>
    </subcellularLocation>
</comment>
<evidence type="ECO:0000313" key="15">
    <source>
        <dbReference type="EMBL" id="MBF1129802.1"/>
    </source>
</evidence>
<name>A0A930B8X5_9FIRM</name>
<dbReference type="GO" id="GO:0000731">
    <property type="term" value="P:DNA synthesis involved in DNA repair"/>
    <property type="evidence" value="ECO:0007669"/>
    <property type="project" value="TreeGrafter"/>
</dbReference>
<keyword evidence="10 12" id="KW-0234">DNA repair</keyword>
<dbReference type="InterPro" id="IPR042174">
    <property type="entry name" value="RecF_2"/>
</dbReference>
<keyword evidence="6 12" id="KW-0547">Nucleotide-binding</keyword>
<dbReference type="GO" id="GO:0005524">
    <property type="term" value="F:ATP binding"/>
    <property type="evidence" value="ECO:0007669"/>
    <property type="project" value="UniProtKB-UniRule"/>
</dbReference>
<comment type="caution">
    <text evidence="15">The sequence shown here is derived from an EMBL/GenBank/DDBJ whole genome shotgun (WGS) entry which is preliminary data.</text>
</comment>
<organism evidence="15 16">
    <name type="scientific">Dialister invisus</name>
    <dbReference type="NCBI Taxonomy" id="218538"/>
    <lineage>
        <taxon>Bacteria</taxon>
        <taxon>Bacillati</taxon>
        <taxon>Bacillota</taxon>
        <taxon>Negativicutes</taxon>
        <taxon>Veillonellales</taxon>
        <taxon>Veillonellaceae</taxon>
        <taxon>Dialister</taxon>
    </lineage>
</organism>
<evidence type="ECO:0000256" key="1">
    <source>
        <dbReference type="ARBA" id="ARBA00004496"/>
    </source>
</evidence>
<feature type="binding site" evidence="12">
    <location>
        <begin position="30"/>
        <end position="37"/>
    </location>
    <ligand>
        <name>ATP</name>
        <dbReference type="ChEBI" id="CHEBI:30616"/>
    </ligand>
</feature>
<dbReference type="AlphaFoldDB" id="A0A930B8X5"/>
<gene>
    <name evidence="12 15" type="primary">recF</name>
    <name evidence="15" type="ORF">HXL70_07150</name>
</gene>
<keyword evidence="5 12" id="KW-0235">DNA replication</keyword>
<evidence type="ECO:0000256" key="6">
    <source>
        <dbReference type="ARBA" id="ARBA00022741"/>
    </source>
</evidence>
<dbReference type="InterPro" id="IPR003395">
    <property type="entry name" value="RecF/RecN/SMC_N"/>
</dbReference>
<accession>A0A930B8X5</accession>
<dbReference type="GO" id="GO:0006302">
    <property type="term" value="P:double-strand break repair"/>
    <property type="evidence" value="ECO:0007669"/>
    <property type="project" value="TreeGrafter"/>
</dbReference>
<dbReference type="GO" id="GO:0009432">
    <property type="term" value="P:SOS response"/>
    <property type="evidence" value="ECO:0007669"/>
    <property type="project" value="UniProtKB-UniRule"/>
</dbReference>
<protein>
    <recommendedName>
        <fullName evidence="3 12">DNA replication and repair protein RecF</fullName>
    </recommendedName>
</protein>
<comment type="similarity">
    <text evidence="2 12 13">Belongs to the RecF family.</text>
</comment>
<keyword evidence="11 12" id="KW-0742">SOS response</keyword>
<evidence type="ECO:0000256" key="12">
    <source>
        <dbReference type="HAMAP-Rule" id="MF_00365"/>
    </source>
</evidence>
<comment type="function">
    <text evidence="12 13">The RecF protein is involved in DNA metabolism; it is required for DNA replication and normal SOS inducibility. RecF binds preferentially to single-stranded, linear DNA. It also seems to bind ATP.</text>
</comment>
<evidence type="ECO:0000259" key="14">
    <source>
        <dbReference type="Pfam" id="PF02463"/>
    </source>
</evidence>
<dbReference type="PROSITE" id="PS00617">
    <property type="entry name" value="RECF_1"/>
    <property type="match status" value="1"/>
</dbReference>
<proteinExistence type="inferred from homology"/>
<keyword evidence="9 12" id="KW-0238">DNA-binding</keyword>
<dbReference type="GO" id="GO:0005737">
    <property type="term" value="C:cytoplasm"/>
    <property type="evidence" value="ECO:0007669"/>
    <property type="project" value="UniProtKB-SubCell"/>
</dbReference>
<dbReference type="RefSeq" id="WP_276640393.1">
    <property type="nucleotide sequence ID" value="NZ_JBKXBJ010000002.1"/>
</dbReference>
<dbReference type="InterPro" id="IPR027417">
    <property type="entry name" value="P-loop_NTPase"/>
</dbReference>
<dbReference type="Gene3D" id="1.20.1050.90">
    <property type="entry name" value="RecF/RecN/SMC, N-terminal domain"/>
    <property type="match status" value="1"/>
</dbReference>
<keyword evidence="7 12" id="KW-0227">DNA damage</keyword>
<evidence type="ECO:0000256" key="13">
    <source>
        <dbReference type="RuleBase" id="RU000578"/>
    </source>
</evidence>
<evidence type="ECO:0000313" key="16">
    <source>
        <dbReference type="Proteomes" id="UP000757890"/>
    </source>
</evidence>
<evidence type="ECO:0000256" key="4">
    <source>
        <dbReference type="ARBA" id="ARBA00022490"/>
    </source>
</evidence>
<dbReference type="Proteomes" id="UP000757890">
    <property type="component" value="Unassembled WGS sequence"/>
</dbReference>
<sequence>MRCGKARLIEIRNFEDFSIDPAENMTVLTGKNGTGKTNIIESIYFASVGKSFRTSNDEELIRLNKEEGTILLDFSVRGVTHEIKIKLSRNKGKKILINETATKKRELMGMFRTVLFTPDDLQLIKGAPQNRRRFIDLEISQVSPRYYEEILRYGRAVQQRNAAFKEARFHGFTADVDVWDMQIAKGASYIVKKRMETIGKINEIVFSMESLLTDEKENILIKYRKSGNQEERFDEEWYLEKLALSREEDSRFCHTSIGPHRDDLIFIMNGNDISSYGSQGQQRTAILSVKLAELEFVKKETGEYPLLLLDDVGSELDKERREALFSYLIKKEIQTIITTADESLGAYGKEIKIGI</sequence>